<dbReference type="InterPro" id="IPR037914">
    <property type="entry name" value="SpoVT-AbrB_sf"/>
</dbReference>
<sequence>MRLEIKQWGNSKAIRLPKDFISQVNLDMGDFLELKQIDGNTITLEIISNKAKNNQTRLTLAERIALTQGELPVLSDWDTMPSVGDEL</sequence>
<dbReference type="GO" id="GO:0003677">
    <property type="term" value="F:DNA binding"/>
    <property type="evidence" value="ECO:0007669"/>
    <property type="project" value="InterPro"/>
</dbReference>
<comment type="caution">
    <text evidence="3">The sequence shown here is derived from an EMBL/GenBank/DDBJ whole genome shotgun (WGS) entry which is preliminary data.</text>
</comment>
<feature type="domain" description="SpoVT-AbrB" evidence="1">
    <location>
        <begin position="6"/>
        <end position="52"/>
    </location>
</feature>
<accession>A0A1A7QCH6</accession>
<reference evidence="4 5" key="1">
    <citation type="submission" date="2014-11" db="EMBL/GenBank/DDBJ databases">
        <title>Pan-genome of Gallibacterium spp.</title>
        <authorList>
            <person name="Kudirkiene E."/>
            <person name="Bojesen A.M."/>
        </authorList>
    </citation>
    <scope>NUCLEOTIDE SEQUENCE [LARGE SCALE GENOMIC DNA]</scope>
    <source>
        <strain evidence="3 4">18469/18</strain>
        <strain evidence="2 5">F150</strain>
    </source>
</reference>
<dbReference type="Gene3D" id="2.10.260.10">
    <property type="match status" value="1"/>
</dbReference>
<dbReference type="SMART" id="SM00966">
    <property type="entry name" value="SpoVT_AbrB"/>
    <property type="match status" value="1"/>
</dbReference>
<proteinExistence type="predicted"/>
<dbReference type="Pfam" id="PF04014">
    <property type="entry name" value="MazE_antitoxin"/>
    <property type="match status" value="1"/>
</dbReference>
<evidence type="ECO:0000313" key="3">
    <source>
        <dbReference type="EMBL" id="OBX11110.1"/>
    </source>
</evidence>
<organism evidence="3 4">
    <name type="scientific">Gallibacterium salpingitidis</name>
    <dbReference type="NCBI Taxonomy" id="505341"/>
    <lineage>
        <taxon>Bacteria</taxon>
        <taxon>Pseudomonadati</taxon>
        <taxon>Pseudomonadota</taxon>
        <taxon>Gammaproteobacteria</taxon>
        <taxon>Pasteurellales</taxon>
        <taxon>Pasteurellaceae</taxon>
        <taxon>Gallibacterium</taxon>
    </lineage>
</organism>
<dbReference type="RefSeq" id="WP_066107170.1">
    <property type="nucleotide sequence ID" value="NZ_CP103875.1"/>
</dbReference>
<protein>
    <submittedName>
        <fullName evidence="3">Antitoxin MazE</fullName>
    </submittedName>
</protein>
<name>A0A1A7QCH6_9PAST</name>
<dbReference type="PATRIC" id="fig|505341.3.peg.1129"/>
<dbReference type="Proteomes" id="UP000092527">
    <property type="component" value="Unassembled WGS sequence"/>
</dbReference>
<evidence type="ECO:0000313" key="4">
    <source>
        <dbReference type="Proteomes" id="UP000092527"/>
    </source>
</evidence>
<dbReference type="STRING" id="505341.QV08_05305"/>
<dbReference type="EMBL" id="JTJL01000020">
    <property type="protein sequence ID" value="OBW94687.1"/>
    <property type="molecule type" value="Genomic_DNA"/>
</dbReference>
<evidence type="ECO:0000313" key="2">
    <source>
        <dbReference type="EMBL" id="OBW94687.1"/>
    </source>
</evidence>
<gene>
    <name evidence="2" type="ORF">QS62_05600</name>
    <name evidence="3" type="ORF">QV09_03720</name>
</gene>
<dbReference type="SUPFAM" id="SSF89447">
    <property type="entry name" value="AbrB/MazE/MraZ-like"/>
    <property type="match status" value="1"/>
</dbReference>
<dbReference type="InterPro" id="IPR007159">
    <property type="entry name" value="SpoVT-AbrB_dom"/>
</dbReference>
<evidence type="ECO:0000259" key="1">
    <source>
        <dbReference type="SMART" id="SM00966"/>
    </source>
</evidence>
<dbReference type="AlphaFoldDB" id="A0A1A7QCH6"/>
<dbReference type="Proteomes" id="UP000092649">
    <property type="component" value="Unassembled WGS sequence"/>
</dbReference>
<dbReference type="EMBL" id="JTJU01000018">
    <property type="protein sequence ID" value="OBX11110.1"/>
    <property type="molecule type" value="Genomic_DNA"/>
</dbReference>
<dbReference type="OrthoDB" id="9795766at2"/>
<keyword evidence="5" id="KW-1185">Reference proteome</keyword>
<evidence type="ECO:0000313" key="5">
    <source>
        <dbReference type="Proteomes" id="UP000092649"/>
    </source>
</evidence>